<feature type="compositionally biased region" description="Basic and acidic residues" evidence="1">
    <location>
        <begin position="184"/>
        <end position="200"/>
    </location>
</feature>
<dbReference type="Proteomes" id="UP000694892">
    <property type="component" value="Chromosome 3L"/>
</dbReference>
<name>A0A974DFK3_XENLA</name>
<evidence type="ECO:0000313" key="3">
    <source>
        <dbReference type="Proteomes" id="UP000694892"/>
    </source>
</evidence>
<accession>A0A974DFK3</accession>
<dbReference type="EMBL" id="CM004470">
    <property type="protein sequence ID" value="OCT90210.1"/>
    <property type="molecule type" value="Genomic_DNA"/>
</dbReference>
<dbReference type="AlphaFoldDB" id="A0A974DFK3"/>
<feature type="region of interest" description="Disordered" evidence="1">
    <location>
        <begin position="173"/>
        <end position="200"/>
    </location>
</feature>
<evidence type="ECO:0000313" key="2">
    <source>
        <dbReference type="EMBL" id="OCT90210.1"/>
    </source>
</evidence>
<proteinExistence type="predicted"/>
<protein>
    <submittedName>
        <fullName evidence="2">Uncharacterized protein</fullName>
    </submittedName>
</protein>
<organism evidence="2 3">
    <name type="scientific">Xenopus laevis</name>
    <name type="common">African clawed frog</name>
    <dbReference type="NCBI Taxonomy" id="8355"/>
    <lineage>
        <taxon>Eukaryota</taxon>
        <taxon>Metazoa</taxon>
        <taxon>Chordata</taxon>
        <taxon>Craniata</taxon>
        <taxon>Vertebrata</taxon>
        <taxon>Euteleostomi</taxon>
        <taxon>Amphibia</taxon>
        <taxon>Batrachia</taxon>
        <taxon>Anura</taxon>
        <taxon>Pipoidea</taxon>
        <taxon>Pipidae</taxon>
        <taxon>Xenopodinae</taxon>
        <taxon>Xenopus</taxon>
        <taxon>Xenopus</taxon>
    </lineage>
</organism>
<gene>
    <name evidence="2" type="ORF">XELAEV_18018823mg</name>
</gene>
<evidence type="ECO:0000256" key="1">
    <source>
        <dbReference type="SAM" id="MobiDB-lite"/>
    </source>
</evidence>
<sequence>MDQWNKILSDCSLHLMALLIDKKQYSGSIEQPEFLKFTENLNKKIERTEKELMDFKTNKFKRDKNDYESNKVYNWSRIRDKYKRVHTPDQKRFYSQKSILKPPKDKHVSFSGTDYDSFEEIGTGGCSSSPLSSQGKRNTYVQEVFSEREMSSEPYYPAKNVYGKKNKWINKRNFLSSDSGEEDERMRTSKYPERERNKRC</sequence>
<reference evidence="3" key="1">
    <citation type="journal article" date="2016" name="Nature">
        <title>Genome evolution in the allotetraploid frog Xenopus laevis.</title>
        <authorList>
            <person name="Session A.M."/>
            <person name="Uno Y."/>
            <person name="Kwon T."/>
            <person name="Chapman J.A."/>
            <person name="Toyoda A."/>
            <person name="Takahashi S."/>
            <person name="Fukui A."/>
            <person name="Hikosaka A."/>
            <person name="Suzuki A."/>
            <person name="Kondo M."/>
            <person name="van Heeringen S.J."/>
            <person name="Quigley I."/>
            <person name="Heinz S."/>
            <person name="Ogino H."/>
            <person name="Ochi H."/>
            <person name="Hellsten U."/>
            <person name="Lyons J.B."/>
            <person name="Simakov O."/>
            <person name="Putnam N."/>
            <person name="Stites J."/>
            <person name="Kuroki Y."/>
            <person name="Tanaka T."/>
            <person name="Michiue T."/>
            <person name="Watanabe M."/>
            <person name="Bogdanovic O."/>
            <person name="Lister R."/>
            <person name="Georgiou G."/>
            <person name="Paranjpe S.S."/>
            <person name="van Kruijsbergen I."/>
            <person name="Shu S."/>
            <person name="Carlson J."/>
            <person name="Kinoshita T."/>
            <person name="Ohta Y."/>
            <person name="Mawaribuchi S."/>
            <person name="Jenkins J."/>
            <person name="Grimwood J."/>
            <person name="Schmutz J."/>
            <person name="Mitros T."/>
            <person name="Mozaffari S.V."/>
            <person name="Suzuki Y."/>
            <person name="Haramoto Y."/>
            <person name="Yamamoto T.S."/>
            <person name="Takagi C."/>
            <person name="Heald R."/>
            <person name="Miller K."/>
            <person name="Haudenschild C."/>
            <person name="Kitzman J."/>
            <person name="Nakayama T."/>
            <person name="Izutsu Y."/>
            <person name="Robert J."/>
            <person name="Fortriede J."/>
            <person name="Burns K."/>
            <person name="Lotay V."/>
            <person name="Karimi K."/>
            <person name="Yasuoka Y."/>
            <person name="Dichmann D.S."/>
            <person name="Flajnik M.F."/>
            <person name="Houston D.W."/>
            <person name="Shendure J."/>
            <person name="DuPasquier L."/>
            <person name="Vize P.D."/>
            <person name="Zorn A.M."/>
            <person name="Ito M."/>
            <person name="Marcotte E.M."/>
            <person name="Wallingford J.B."/>
            <person name="Ito Y."/>
            <person name="Asashima M."/>
            <person name="Ueno N."/>
            <person name="Matsuda Y."/>
            <person name="Veenstra G.J."/>
            <person name="Fujiyama A."/>
            <person name="Harland R.M."/>
            <person name="Taira M."/>
            <person name="Rokhsar D.S."/>
        </authorList>
    </citation>
    <scope>NUCLEOTIDE SEQUENCE [LARGE SCALE GENOMIC DNA]</scope>
    <source>
        <strain evidence="3">J</strain>
    </source>
</reference>